<accession>A0A401ZW39</accession>
<keyword evidence="2" id="KW-0472">Membrane</keyword>
<feature type="compositionally biased region" description="Acidic residues" evidence="1">
    <location>
        <begin position="82"/>
        <end position="94"/>
    </location>
</feature>
<dbReference type="OrthoDB" id="152973at2"/>
<feature type="compositionally biased region" description="Low complexity" evidence="1">
    <location>
        <begin position="407"/>
        <end position="420"/>
    </location>
</feature>
<comment type="caution">
    <text evidence="3">The sequence shown here is derived from an EMBL/GenBank/DDBJ whole genome shotgun (WGS) entry which is preliminary data.</text>
</comment>
<evidence type="ECO:0000313" key="4">
    <source>
        <dbReference type="Proteomes" id="UP000287352"/>
    </source>
</evidence>
<evidence type="ECO:0000313" key="3">
    <source>
        <dbReference type="EMBL" id="GCE11121.1"/>
    </source>
</evidence>
<keyword evidence="2" id="KW-1133">Transmembrane helix</keyword>
<protein>
    <submittedName>
        <fullName evidence="3">Uncharacterized protein</fullName>
    </submittedName>
</protein>
<dbReference type="RefSeq" id="WP_126578768.1">
    <property type="nucleotide sequence ID" value="NZ_BIFR01000001.1"/>
</dbReference>
<dbReference type="AlphaFoldDB" id="A0A401ZW39"/>
<organism evidence="3 4">
    <name type="scientific">Tengunoibacter tsumagoiensis</name>
    <dbReference type="NCBI Taxonomy" id="2014871"/>
    <lineage>
        <taxon>Bacteria</taxon>
        <taxon>Bacillati</taxon>
        <taxon>Chloroflexota</taxon>
        <taxon>Ktedonobacteria</taxon>
        <taxon>Ktedonobacterales</taxon>
        <taxon>Dictyobacteraceae</taxon>
        <taxon>Tengunoibacter</taxon>
    </lineage>
</organism>
<proteinExistence type="predicted"/>
<feature type="region of interest" description="Disordered" evidence="1">
    <location>
        <begin position="395"/>
        <end position="420"/>
    </location>
</feature>
<sequence>MPKDHIERKTYRKSPGRQYGYDYDPLRSQNGQNLSSNAAQGSEYEVSPGHSGTLSAPRPDPRRTRQLLRKSIIASKTRTLEEELEAGEGFEEYPEEPRTRYQPLSSEDAFERAHQPARRYVSRPVGSRRLIEIGEEENLHAWSDLQSSELDPGESDFSDPDPLDLRLGYAPEPPAFKSARVQPARQIDDGYLDDSELAGEFKYSSDQPVGRLKRRKKKISRRGLLLGAGAVAVGGVGIAAYELAPRLPQTLSNVGSTIGHQVDEAFKKGLSQGADQARREFITSLDNLEGFSLTAAQDAARLTRVAYDVFVSPVINFGATVTGDVLTGLLKAFQTGRHWLVNIGQDNATLEAIEKVLSSWVDQVTKMPKQLDAITQTDLDGAQAYLRALQHKIEDEKAKLNNPTPTPAATPTAPTKTTPK</sequence>
<keyword evidence="4" id="KW-1185">Reference proteome</keyword>
<gene>
    <name evidence="3" type="ORF">KTT_09800</name>
</gene>
<evidence type="ECO:0000256" key="1">
    <source>
        <dbReference type="SAM" id="MobiDB-lite"/>
    </source>
</evidence>
<name>A0A401ZW39_9CHLR</name>
<evidence type="ECO:0000256" key="2">
    <source>
        <dbReference type="SAM" id="Phobius"/>
    </source>
</evidence>
<feature type="transmembrane region" description="Helical" evidence="2">
    <location>
        <begin position="223"/>
        <end position="244"/>
    </location>
</feature>
<keyword evidence="2" id="KW-0812">Transmembrane</keyword>
<reference evidence="4" key="1">
    <citation type="submission" date="2018-12" db="EMBL/GenBank/DDBJ databases">
        <title>Tengunoibacter tsumagoiensis gen. nov., sp. nov., Dictyobacter kobayashii sp. nov., D. alpinus sp. nov., and D. joshuensis sp. nov. and description of Dictyobacteraceae fam. nov. within the order Ktedonobacterales isolated from Tengu-no-mugimeshi.</title>
        <authorList>
            <person name="Wang C.M."/>
            <person name="Zheng Y."/>
            <person name="Sakai Y."/>
            <person name="Toyoda A."/>
            <person name="Minakuchi Y."/>
            <person name="Abe K."/>
            <person name="Yokota A."/>
            <person name="Yabe S."/>
        </authorList>
    </citation>
    <scope>NUCLEOTIDE SEQUENCE [LARGE SCALE GENOMIC DNA]</scope>
    <source>
        <strain evidence="4">Uno3</strain>
    </source>
</reference>
<dbReference type="Proteomes" id="UP000287352">
    <property type="component" value="Unassembled WGS sequence"/>
</dbReference>
<dbReference type="EMBL" id="BIFR01000001">
    <property type="protein sequence ID" value="GCE11121.1"/>
    <property type="molecule type" value="Genomic_DNA"/>
</dbReference>
<feature type="region of interest" description="Disordered" evidence="1">
    <location>
        <begin position="1"/>
        <end position="118"/>
    </location>
</feature>
<feature type="compositionally biased region" description="Polar residues" evidence="1">
    <location>
        <begin position="27"/>
        <end position="40"/>
    </location>
</feature>